<comment type="caution">
    <text evidence="1">The sequence shown here is derived from an EMBL/GenBank/DDBJ whole genome shotgun (WGS) entry which is preliminary data.</text>
</comment>
<name>A0A401YDT3_9ACTN</name>
<dbReference type="EMBL" id="BIFH01000013">
    <property type="protein sequence ID" value="GCD92761.1"/>
    <property type="molecule type" value="Genomic_DNA"/>
</dbReference>
<sequence length="216" mass="23347">MSADLPPVRLALWRDRDPEAMRIPGMYLGEADVAGDPLDEVAGLAAGGACLARLPAAIDLSTGGVEAAGAAAVAGLVVVRELTAHGIAVDWTLRPAAGPWDWRPLGHLHPPTTVIDGAGLAAAWRDDFRPAKFGYRHGPGFIEVRDHRADPFRRLVIRNPRYEQVIEPLLRGVATTDLTEAVTARYHEAGLLHRVGGYVWWTPYRVRHSPHGTGSP</sequence>
<evidence type="ECO:0000313" key="1">
    <source>
        <dbReference type="EMBL" id="GCD92761.1"/>
    </source>
</evidence>
<keyword evidence="2" id="KW-1185">Reference proteome</keyword>
<protein>
    <submittedName>
        <fullName evidence="1">Uncharacterized protein</fullName>
    </submittedName>
</protein>
<gene>
    <name evidence="1" type="ORF">EHYA_00402</name>
</gene>
<evidence type="ECO:0000313" key="2">
    <source>
        <dbReference type="Proteomes" id="UP000286931"/>
    </source>
</evidence>
<dbReference type="Proteomes" id="UP000286931">
    <property type="component" value="Unassembled WGS sequence"/>
</dbReference>
<organism evidence="1 2">
    <name type="scientific">Embleya hyalina</name>
    <dbReference type="NCBI Taxonomy" id="516124"/>
    <lineage>
        <taxon>Bacteria</taxon>
        <taxon>Bacillati</taxon>
        <taxon>Actinomycetota</taxon>
        <taxon>Actinomycetes</taxon>
        <taxon>Kitasatosporales</taxon>
        <taxon>Streptomycetaceae</taxon>
        <taxon>Embleya</taxon>
    </lineage>
</organism>
<dbReference type="RefSeq" id="WP_174861284.1">
    <property type="nucleotide sequence ID" value="NZ_BIFH01000013.1"/>
</dbReference>
<accession>A0A401YDT3</accession>
<proteinExistence type="predicted"/>
<reference evidence="1 2" key="1">
    <citation type="submission" date="2018-12" db="EMBL/GenBank/DDBJ databases">
        <title>Draft genome sequence of Embleya hyalina NBRC 13850T.</title>
        <authorList>
            <person name="Komaki H."/>
            <person name="Hosoyama A."/>
            <person name="Kimura A."/>
            <person name="Ichikawa N."/>
            <person name="Tamura T."/>
        </authorList>
    </citation>
    <scope>NUCLEOTIDE SEQUENCE [LARGE SCALE GENOMIC DNA]</scope>
    <source>
        <strain evidence="1 2">NBRC 13850</strain>
    </source>
</reference>
<dbReference type="Pfam" id="PF19142">
    <property type="entry name" value="DUF5825"/>
    <property type="match status" value="1"/>
</dbReference>
<dbReference type="AlphaFoldDB" id="A0A401YDT3"/>
<dbReference type="InterPro" id="IPR043863">
    <property type="entry name" value="DUF5825"/>
</dbReference>